<dbReference type="Gene3D" id="3.10.380.20">
    <property type="entry name" value="Novel toxin 21 (CdiA), C-terminal domain"/>
    <property type="match status" value="1"/>
</dbReference>
<feature type="repeat" description="Cell wall-binding" evidence="2">
    <location>
        <begin position="29"/>
        <end position="48"/>
    </location>
</feature>
<gene>
    <name evidence="4" type="ORF">LF65_04923</name>
</gene>
<dbReference type="Gene3D" id="2.20.120.10">
    <property type="entry name" value="Multimodular pneumococcal cell wall endolysin, domain 3"/>
    <property type="match status" value="3"/>
</dbReference>
<sequence length="510" mass="57623">MDDNGGEWVQETVDGNSFWFYYDSNGDRVTGWIKSNGYWYYCYGDGTMAHDTMVNGYYVNNDGQWTTEEHSREIIHDNGDHFWYHIGPNGKAVTGWNKIGDNFHYYNYPGGSMTYDNTIKGSYSDSEEFYIDDDGNIASGTGWIKDEYSGKCYYYLEGSMQTGWVNYGDSWYYLKDDGSMATGWQYVNGFWYYLQSDGSMAANKWVNDGTGWYYLYKDGSMARGATANGYYVCQETGKMVTGAGWKHIDNKYFYLNGDDSVVTGWLKDKNIWYYFYPENSDSDSQGEMAEDTTIDGWNVGDDGGWINGTGWKQNGDDWYYFDDNGKMITNTWIQGKDSDDWYYVDSDGKMLQSTGRDFDGIRIGFDGNGVAHTFEDTGGDAQYNSDVTDAIMLLNPVGRAEKVIVNSADKFILKDGSEIIAKDAVKGAAKATRLTAPEAKKLAESIGFKKVNANSHGQPVFYNSKLKKYITPDVDSHNGGVWKMANSIEELASKRTRLGTYDANLNRIGD</sequence>
<dbReference type="SUPFAM" id="SSF69360">
    <property type="entry name" value="Cell wall binding repeat"/>
    <property type="match status" value="3"/>
</dbReference>
<dbReference type="Proteomes" id="UP000031866">
    <property type="component" value="Chromosome"/>
</dbReference>
<evidence type="ECO:0000259" key="3">
    <source>
        <dbReference type="Pfam" id="PF15526"/>
    </source>
</evidence>
<feature type="domain" description="Novel toxin 21" evidence="3">
    <location>
        <begin position="442"/>
        <end position="510"/>
    </location>
</feature>
<feature type="repeat" description="Cell wall-binding" evidence="2">
    <location>
        <begin position="181"/>
        <end position="200"/>
    </location>
</feature>
<evidence type="ECO:0000313" key="5">
    <source>
        <dbReference type="Proteomes" id="UP000031866"/>
    </source>
</evidence>
<evidence type="ECO:0000256" key="1">
    <source>
        <dbReference type="ARBA" id="ARBA00022737"/>
    </source>
</evidence>
<dbReference type="PROSITE" id="PS51170">
    <property type="entry name" value="CW"/>
    <property type="match status" value="6"/>
</dbReference>
<dbReference type="STRING" id="1520.LF65_04923"/>
<dbReference type="Pfam" id="PF15526">
    <property type="entry name" value="Ntox21"/>
    <property type="match status" value="1"/>
</dbReference>
<feature type="repeat" description="Cell wall-binding" evidence="2">
    <location>
        <begin position="329"/>
        <end position="350"/>
    </location>
</feature>
<accession>A0A0B5QT66</accession>
<feature type="repeat" description="Cell wall-binding" evidence="2">
    <location>
        <begin position="161"/>
        <end position="180"/>
    </location>
</feature>
<proteinExistence type="predicted"/>
<dbReference type="InterPro" id="IPR038181">
    <property type="entry name" value="Ntox21_sf"/>
</dbReference>
<dbReference type="Pfam" id="PF19127">
    <property type="entry name" value="Choline_bind_3"/>
    <property type="match status" value="2"/>
</dbReference>
<dbReference type="InterPro" id="IPR028190">
    <property type="entry name" value="Ntox21"/>
</dbReference>
<dbReference type="KEGG" id="cbei:LF65_04923"/>
<evidence type="ECO:0000256" key="2">
    <source>
        <dbReference type="PROSITE-ProRule" id="PRU00591"/>
    </source>
</evidence>
<dbReference type="Gene3D" id="2.10.270.10">
    <property type="entry name" value="Cholin Binding"/>
    <property type="match status" value="3"/>
</dbReference>
<dbReference type="Pfam" id="PF01473">
    <property type="entry name" value="Choline_bind_1"/>
    <property type="match status" value="3"/>
</dbReference>
<protein>
    <recommendedName>
        <fullName evidence="3">Novel toxin 21 domain-containing protein</fullName>
    </recommendedName>
</protein>
<reference evidence="5" key="1">
    <citation type="submission" date="2014-12" db="EMBL/GenBank/DDBJ databases">
        <title>Genome sequence of Clostridium beijerinckii strain 59B.</title>
        <authorList>
            <person name="Little G.T."/>
            <person name="Minton N.P."/>
        </authorList>
    </citation>
    <scope>NUCLEOTIDE SEQUENCE [LARGE SCALE GENOMIC DNA]</scope>
    <source>
        <strain evidence="5">59B</strain>
    </source>
</reference>
<dbReference type="AlphaFoldDB" id="A0A0B5QT66"/>
<dbReference type="EMBL" id="CP010086">
    <property type="protein sequence ID" value="AJH01452.1"/>
    <property type="molecule type" value="Genomic_DNA"/>
</dbReference>
<dbReference type="CDD" id="cd20685">
    <property type="entry name" value="CdiA-CT_Ecl_RNase-like"/>
    <property type="match status" value="1"/>
</dbReference>
<organism evidence="4 5">
    <name type="scientific">Clostridium beijerinckii</name>
    <name type="common">Clostridium MP</name>
    <dbReference type="NCBI Taxonomy" id="1520"/>
    <lineage>
        <taxon>Bacteria</taxon>
        <taxon>Bacillati</taxon>
        <taxon>Bacillota</taxon>
        <taxon>Clostridia</taxon>
        <taxon>Eubacteriales</taxon>
        <taxon>Clostridiaceae</taxon>
        <taxon>Clostridium</taxon>
    </lineage>
</organism>
<feature type="repeat" description="Cell wall-binding" evidence="2">
    <location>
        <begin position="202"/>
        <end position="221"/>
    </location>
</feature>
<dbReference type="InterPro" id="IPR018337">
    <property type="entry name" value="Cell_wall/Cho-bd_repeat"/>
</dbReference>
<name>A0A0B5QT66_CLOBE</name>
<evidence type="ECO:0000313" key="4">
    <source>
        <dbReference type="EMBL" id="AJH01452.1"/>
    </source>
</evidence>
<keyword evidence="1" id="KW-0677">Repeat</keyword>
<feature type="repeat" description="Cell wall-binding" evidence="2">
    <location>
        <begin position="308"/>
        <end position="327"/>
    </location>
</feature>
<dbReference type="RefSeq" id="WP_052482998.1">
    <property type="nucleotide sequence ID" value="NZ_CP010086.2"/>
</dbReference>